<evidence type="ECO:0000313" key="1">
    <source>
        <dbReference type="Proteomes" id="UP000887575"/>
    </source>
</evidence>
<dbReference type="Proteomes" id="UP000887575">
    <property type="component" value="Unassembled WGS sequence"/>
</dbReference>
<dbReference type="WBParaSite" id="MBELARI_LOCUS3425">
    <property type="protein sequence ID" value="MBELARI_LOCUS3425"/>
    <property type="gene ID" value="MBELARI_LOCUS3425"/>
</dbReference>
<evidence type="ECO:0000313" key="2">
    <source>
        <dbReference type="WBParaSite" id="MBELARI_LOCUS3425"/>
    </source>
</evidence>
<proteinExistence type="predicted"/>
<dbReference type="AlphaFoldDB" id="A0AAF3F9A6"/>
<name>A0AAF3F9A6_9BILA</name>
<keyword evidence="1" id="KW-1185">Reference proteome</keyword>
<sequence>MREHHGIEVDVRRYENELIRRSENPKWMDAEKLMRKVLQRRKSEPAMKKICAQKVGDVFNKSLAEDFRNVLACGPLSLAKIPALIECSKICQKMASVRGTR</sequence>
<reference evidence="2" key="1">
    <citation type="submission" date="2024-02" db="UniProtKB">
        <authorList>
            <consortium name="WormBaseParasite"/>
        </authorList>
    </citation>
    <scope>IDENTIFICATION</scope>
</reference>
<organism evidence="1 2">
    <name type="scientific">Mesorhabditis belari</name>
    <dbReference type="NCBI Taxonomy" id="2138241"/>
    <lineage>
        <taxon>Eukaryota</taxon>
        <taxon>Metazoa</taxon>
        <taxon>Ecdysozoa</taxon>
        <taxon>Nematoda</taxon>
        <taxon>Chromadorea</taxon>
        <taxon>Rhabditida</taxon>
        <taxon>Rhabditina</taxon>
        <taxon>Rhabditomorpha</taxon>
        <taxon>Rhabditoidea</taxon>
        <taxon>Rhabditidae</taxon>
        <taxon>Mesorhabditinae</taxon>
        <taxon>Mesorhabditis</taxon>
    </lineage>
</organism>
<protein>
    <submittedName>
        <fullName evidence="2">Uncharacterized protein</fullName>
    </submittedName>
</protein>
<accession>A0AAF3F9A6</accession>